<feature type="domain" description="DUF4213" evidence="2">
    <location>
        <begin position="41"/>
        <end position="104"/>
    </location>
</feature>
<feature type="domain" description="Putative heavy-metal chelation" evidence="1">
    <location>
        <begin position="128"/>
        <end position="248"/>
    </location>
</feature>
<proteinExistence type="predicted"/>
<comment type="caution">
    <text evidence="3">The sequence shown here is derived from an EMBL/GenBank/DDBJ whole genome shotgun (WGS) entry which is preliminary data.</text>
</comment>
<evidence type="ECO:0000313" key="3">
    <source>
        <dbReference type="EMBL" id="MBT2987709.1"/>
    </source>
</evidence>
<evidence type="ECO:0000313" key="4">
    <source>
        <dbReference type="Proteomes" id="UP000770889"/>
    </source>
</evidence>
<dbReference type="Pfam" id="PF04016">
    <property type="entry name" value="DUF364"/>
    <property type="match status" value="1"/>
</dbReference>
<dbReference type="Proteomes" id="UP000770889">
    <property type="component" value="Unassembled WGS sequence"/>
</dbReference>
<reference evidence="3 4" key="1">
    <citation type="submission" date="2021-05" db="EMBL/GenBank/DDBJ databases">
        <title>Genetic and Functional Diversity in Clade A Lucinid endosymbionts from the Bahamas.</title>
        <authorList>
            <person name="Giani N.M."/>
            <person name="Engel A.S."/>
            <person name="Campbell B.J."/>
        </authorList>
    </citation>
    <scope>NUCLEOTIDE SEQUENCE [LARGE SCALE GENOMIC DNA]</scope>
    <source>
        <strain evidence="3">LUC16012Gg_MoonRockCtena</strain>
    </source>
</reference>
<dbReference type="EMBL" id="JAHHGM010000001">
    <property type="protein sequence ID" value="MBT2987709.1"/>
    <property type="molecule type" value="Genomic_DNA"/>
</dbReference>
<gene>
    <name evidence="3" type="ORF">KME65_01985</name>
</gene>
<sequence length="279" mass="31109">MQIAEELIEAVERIAQGIELPLIDEIILPKPNAPQVHDAEFAAVSLGDGSMGFFYTLLDDTMQRLHDEIDADAWRGRPPIQLAHYYGEQDPLARSMGLGAISAITQSLFRRADYMPDRQTNSMAKMAFSQTDHVGMVGYFPPLVERLRGRGVRLSVIEMRAEFVQQGDRFQVTLDPRVLAECNKILCTAATLLNDSLDEILAHCGQAQRVAVIGPTAGCLPDPLFSRGVDAIGGSRVAVPERLKQRLRDQLEWADAVEKYTIERDDYPGFEQLLLRASR</sequence>
<evidence type="ECO:0000259" key="1">
    <source>
        <dbReference type="Pfam" id="PF04016"/>
    </source>
</evidence>
<dbReference type="Pfam" id="PF13938">
    <property type="entry name" value="DUF4213"/>
    <property type="match status" value="1"/>
</dbReference>
<dbReference type="Gene3D" id="3.40.50.11590">
    <property type="match status" value="1"/>
</dbReference>
<evidence type="ECO:0000259" key="2">
    <source>
        <dbReference type="Pfam" id="PF13938"/>
    </source>
</evidence>
<name>A0A944QT97_9GAMM</name>
<dbReference type="InterPro" id="IPR025251">
    <property type="entry name" value="DUF4213"/>
</dbReference>
<dbReference type="AlphaFoldDB" id="A0A944QT97"/>
<accession>A0A944QT97</accession>
<protein>
    <submittedName>
        <fullName evidence="3">DUF364 domain-containing protein</fullName>
    </submittedName>
</protein>
<organism evidence="3 4">
    <name type="scientific">Candidatus Thiodiazotropha taylori</name>
    <dbReference type="NCBI Taxonomy" id="2792791"/>
    <lineage>
        <taxon>Bacteria</taxon>
        <taxon>Pseudomonadati</taxon>
        <taxon>Pseudomonadota</taxon>
        <taxon>Gammaproteobacteria</taxon>
        <taxon>Chromatiales</taxon>
        <taxon>Sedimenticolaceae</taxon>
        <taxon>Candidatus Thiodiazotropha</taxon>
    </lineage>
</organism>
<dbReference type="InterPro" id="IPR007161">
    <property type="entry name" value="DUF364"/>
</dbReference>
<dbReference type="SUPFAM" id="SSF159713">
    <property type="entry name" value="Dhaf3308-like"/>
    <property type="match status" value="1"/>
</dbReference>